<feature type="signal peptide" evidence="2">
    <location>
        <begin position="1"/>
        <end position="18"/>
    </location>
</feature>
<dbReference type="EMBL" id="KZ826402">
    <property type="protein sequence ID" value="PYI02018.1"/>
    <property type="molecule type" value="Genomic_DNA"/>
</dbReference>
<gene>
    <name evidence="3" type="ORF">BO78DRAFT_472918</name>
</gene>
<dbReference type="PANTHER" id="PTHR47791">
    <property type="entry name" value="MEIOTICALLY UP-REGULATED GENE 191 PROTEIN"/>
    <property type="match status" value="1"/>
</dbReference>
<dbReference type="Pfam" id="PF03663">
    <property type="entry name" value="Glyco_hydro_76"/>
    <property type="match status" value="1"/>
</dbReference>
<organism evidence="3 4">
    <name type="scientific">Aspergillus sclerotiicarbonarius (strain CBS 121057 / IBT 28362)</name>
    <dbReference type="NCBI Taxonomy" id="1448318"/>
    <lineage>
        <taxon>Eukaryota</taxon>
        <taxon>Fungi</taxon>
        <taxon>Dikarya</taxon>
        <taxon>Ascomycota</taxon>
        <taxon>Pezizomycotina</taxon>
        <taxon>Eurotiomycetes</taxon>
        <taxon>Eurotiomycetidae</taxon>
        <taxon>Eurotiales</taxon>
        <taxon>Aspergillaceae</taxon>
        <taxon>Aspergillus</taxon>
        <taxon>Aspergillus subgen. Circumdati</taxon>
    </lineage>
</organism>
<evidence type="ECO:0000256" key="2">
    <source>
        <dbReference type="SAM" id="SignalP"/>
    </source>
</evidence>
<dbReference type="OrthoDB" id="9984024at2759"/>
<dbReference type="Gene3D" id="3.30.710.10">
    <property type="entry name" value="Potassium Channel Kv1.1, Chain A"/>
    <property type="match status" value="1"/>
</dbReference>
<dbReference type="InterPro" id="IPR053169">
    <property type="entry name" value="MUG_Protein"/>
</dbReference>
<dbReference type="VEuPathDB" id="FungiDB:BO78DRAFT_472918"/>
<feature type="region of interest" description="Disordered" evidence="1">
    <location>
        <begin position="480"/>
        <end position="500"/>
    </location>
</feature>
<keyword evidence="4" id="KW-1185">Reference proteome</keyword>
<dbReference type="PANTHER" id="PTHR47791:SF1">
    <property type="entry name" value="ENDO MANNANASE, GH76 FAMILY (EUROFUNG)"/>
    <property type="match status" value="1"/>
</dbReference>
<evidence type="ECO:0008006" key="5">
    <source>
        <dbReference type="Google" id="ProtNLM"/>
    </source>
</evidence>
<dbReference type="InterPro" id="IPR011333">
    <property type="entry name" value="SKP1/BTB/POZ_sf"/>
</dbReference>
<feature type="region of interest" description="Disordered" evidence="1">
    <location>
        <begin position="408"/>
        <end position="427"/>
    </location>
</feature>
<dbReference type="Gene3D" id="1.50.10.20">
    <property type="match status" value="1"/>
</dbReference>
<dbReference type="InterPro" id="IPR008928">
    <property type="entry name" value="6-hairpin_glycosidase_sf"/>
</dbReference>
<reference evidence="3 4" key="1">
    <citation type="submission" date="2018-02" db="EMBL/GenBank/DDBJ databases">
        <title>The genomes of Aspergillus section Nigri reveals drivers in fungal speciation.</title>
        <authorList>
            <consortium name="DOE Joint Genome Institute"/>
            <person name="Vesth T.C."/>
            <person name="Nybo J."/>
            <person name="Theobald S."/>
            <person name="Brandl J."/>
            <person name="Frisvad J.C."/>
            <person name="Nielsen K.F."/>
            <person name="Lyhne E.K."/>
            <person name="Kogle M.E."/>
            <person name="Kuo A."/>
            <person name="Riley R."/>
            <person name="Clum A."/>
            <person name="Nolan M."/>
            <person name="Lipzen A."/>
            <person name="Salamov A."/>
            <person name="Henrissat B."/>
            <person name="Wiebenga A."/>
            <person name="De vries R.P."/>
            <person name="Grigoriev I.V."/>
            <person name="Mortensen U.H."/>
            <person name="Andersen M.R."/>
            <person name="Baker S.E."/>
        </authorList>
    </citation>
    <scope>NUCLEOTIDE SEQUENCE [LARGE SCALE GENOMIC DNA]</scope>
    <source>
        <strain evidence="3 4">CBS 121057</strain>
    </source>
</reference>
<evidence type="ECO:0000256" key="1">
    <source>
        <dbReference type="SAM" id="MobiDB-lite"/>
    </source>
</evidence>
<evidence type="ECO:0000313" key="4">
    <source>
        <dbReference type="Proteomes" id="UP000248423"/>
    </source>
</evidence>
<accession>A0A319E643</accession>
<dbReference type="Proteomes" id="UP000248423">
    <property type="component" value="Unassembled WGS sequence"/>
</dbReference>
<evidence type="ECO:0000313" key="3">
    <source>
        <dbReference type="EMBL" id="PYI02018.1"/>
    </source>
</evidence>
<dbReference type="AlphaFoldDB" id="A0A319E643"/>
<proteinExistence type="predicted"/>
<dbReference type="GO" id="GO:0005975">
    <property type="term" value="P:carbohydrate metabolic process"/>
    <property type="evidence" value="ECO:0007669"/>
    <property type="project" value="InterPro"/>
</dbReference>
<dbReference type="InterPro" id="IPR005198">
    <property type="entry name" value="Glyco_hydro_76"/>
</dbReference>
<protein>
    <recommendedName>
        <fullName evidence="5">Six-hairpin glycosidase</fullName>
    </recommendedName>
</protein>
<name>A0A319E643_ASPSB</name>
<dbReference type="SUPFAM" id="SSF48208">
    <property type="entry name" value="Six-hairpin glycosidases"/>
    <property type="match status" value="1"/>
</dbReference>
<dbReference type="STRING" id="1448318.A0A319E643"/>
<feature type="chain" id="PRO_5016444353" description="Six-hairpin glycosidase" evidence="2">
    <location>
        <begin position="19"/>
        <end position="792"/>
    </location>
</feature>
<keyword evidence="2" id="KW-0732">Signal</keyword>
<sequence>MVALSVFLLLEAVSFAAGAPTQFANDSSTPFLANAKAGVSALQKWYNQTTGLWDTTGWWNSANCLTVLGDLTALDSSTLNSSAAIFNNTFLQAPASNLGQAVWKSNSSKPGLPTASFIEAKGFINEYYDDEAWWALGWIQAYDLTHDQRYLDTAADIFDDMTTGWNATCGGVWWDKSHTQNGAIENELFLSVAAHLGRRIPSKASYYRDWAMKEWSWFQNSGLINSEYTINNGLDLTTCQNDNGTVWSYNQGVILGGLVELSKLVGNGAYISTAQQIADAAIQALSDSNGVLTEPCEPDCTGDAPQFKGVFMRNLQALYQVNPKDRIKQFLETNANSIWQNDRGDGSELGSDWSGPFSSADATTQSSACDALVAAAAPPAMVPDKPDVEIPVHVLDTEGEVTITLTKPNEPFAPYAHDPSDSDSEADPNIERLRRGIAMIVDVGLVPDTYLTPDLRTVTVPPEPDLQDEEGRVNGVWVPIGADEPRKKRSSRKVQTEDEGDNAQGAGVVIQYQASAKHLASASPFFKALFLSGLRESVKFKAEGCLTVSTEGWDANALLYVLKILHCKHHELPRQVDLNMIAKVCVVGDFYGCQDAVRFATQCWITKLEPGVPNTKYRPLVLWLWVSYFFRMAAQFKEVTSIAITQCKGLIETLGLPIPATIMDAINTRRQEAITDLIDHVYEERDRYLSGDIGCSFECSSMMYGGIVKNLIKYKMRPEDLEAPFPNHSYMSLVRTIERFQTPRWFDVGAAYSSYSYQYSAHQCRDSTLSSLRDGWSGYRDGLDLKDFVDLR</sequence>